<keyword evidence="4" id="KW-1185">Reference proteome</keyword>
<dbReference type="PROSITE" id="PS51375">
    <property type="entry name" value="PPR"/>
    <property type="match status" value="9"/>
</dbReference>
<protein>
    <recommendedName>
        <fullName evidence="5">Pentatricopeptide repeat-containing protein</fullName>
    </recommendedName>
</protein>
<name>A0A8T2QY61_CERRI</name>
<dbReference type="Gene3D" id="1.25.40.10">
    <property type="entry name" value="Tetratricopeptide repeat domain"/>
    <property type="match status" value="8"/>
</dbReference>
<dbReference type="PANTHER" id="PTHR47926">
    <property type="entry name" value="PENTATRICOPEPTIDE REPEAT-CONTAINING PROTEIN"/>
    <property type="match status" value="1"/>
</dbReference>
<feature type="repeat" description="PPR" evidence="2">
    <location>
        <begin position="372"/>
        <end position="406"/>
    </location>
</feature>
<dbReference type="NCBIfam" id="TIGR00756">
    <property type="entry name" value="PPR"/>
    <property type="match status" value="6"/>
</dbReference>
<dbReference type="Pfam" id="PF13041">
    <property type="entry name" value="PPR_2"/>
    <property type="match status" value="7"/>
</dbReference>
<dbReference type="Pfam" id="PF01535">
    <property type="entry name" value="PPR"/>
    <property type="match status" value="4"/>
</dbReference>
<evidence type="ECO:0000313" key="3">
    <source>
        <dbReference type="EMBL" id="KAH7288273.1"/>
    </source>
</evidence>
<dbReference type="EMBL" id="CM035436">
    <property type="protein sequence ID" value="KAH7288273.1"/>
    <property type="molecule type" value="Genomic_DNA"/>
</dbReference>
<evidence type="ECO:0000256" key="2">
    <source>
        <dbReference type="PROSITE-ProRule" id="PRU00708"/>
    </source>
</evidence>
<evidence type="ECO:0008006" key="5">
    <source>
        <dbReference type="Google" id="ProtNLM"/>
    </source>
</evidence>
<keyword evidence="1" id="KW-0677">Repeat</keyword>
<reference evidence="3" key="1">
    <citation type="submission" date="2021-08" db="EMBL/GenBank/DDBJ databases">
        <title>WGS assembly of Ceratopteris richardii.</title>
        <authorList>
            <person name="Marchant D.B."/>
            <person name="Chen G."/>
            <person name="Jenkins J."/>
            <person name="Shu S."/>
            <person name="Leebens-Mack J."/>
            <person name="Grimwood J."/>
            <person name="Schmutz J."/>
            <person name="Soltis P."/>
            <person name="Soltis D."/>
            <person name="Chen Z.-H."/>
        </authorList>
    </citation>
    <scope>NUCLEOTIDE SEQUENCE</scope>
    <source>
        <strain evidence="3">Whitten #5841</strain>
        <tissue evidence="3">Leaf</tissue>
    </source>
</reference>
<dbReference type="FunFam" id="1.25.40.10:FF:000285">
    <property type="entry name" value="Pentatricopeptide repeat-containing protein, chloroplastic"/>
    <property type="match status" value="1"/>
</dbReference>
<dbReference type="AlphaFoldDB" id="A0A8T2QY61"/>
<dbReference type="PANTHER" id="PTHR47926:SF382">
    <property type="entry name" value="PENTACOTRIPEPTIDE-REPEAT REGION OF PRORP DOMAIN-CONTAINING PROTEIN"/>
    <property type="match status" value="1"/>
</dbReference>
<dbReference type="FunFam" id="1.25.40.10:FF:000073">
    <property type="entry name" value="Pentatricopeptide repeat-containing protein chloroplastic"/>
    <property type="match status" value="1"/>
</dbReference>
<dbReference type="SUPFAM" id="SSF48452">
    <property type="entry name" value="TPR-like"/>
    <property type="match status" value="1"/>
</dbReference>
<dbReference type="SUPFAM" id="SSF81901">
    <property type="entry name" value="HCP-like"/>
    <property type="match status" value="1"/>
</dbReference>
<dbReference type="FunFam" id="1.25.40.10:FF:000158">
    <property type="entry name" value="pentatricopeptide repeat-containing protein At2g33680"/>
    <property type="match status" value="1"/>
</dbReference>
<gene>
    <name evidence="3" type="ORF">KP509_31G020200</name>
</gene>
<dbReference type="GO" id="GO:0003723">
    <property type="term" value="F:RNA binding"/>
    <property type="evidence" value="ECO:0007669"/>
    <property type="project" value="InterPro"/>
</dbReference>
<dbReference type="InterPro" id="IPR002885">
    <property type="entry name" value="PPR_rpt"/>
</dbReference>
<feature type="repeat" description="PPR" evidence="2">
    <location>
        <begin position="780"/>
        <end position="814"/>
    </location>
</feature>
<feature type="repeat" description="PPR" evidence="2">
    <location>
        <begin position="678"/>
        <end position="712"/>
    </location>
</feature>
<dbReference type="GO" id="GO:0048731">
    <property type="term" value="P:system development"/>
    <property type="evidence" value="ECO:0007669"/>
    <property type="project" value="UniProtKB-ARBA"/>
</dbReference>
<accession>A0A8T2QY61</accession>
<evidence type="ECO:0000313" key="4">
    <source>
        <dbReference type="Proteomes" id="UP000825935"/>
    </source>
</evidence>
<feature type="repeat" description="PPR" evidence="2">
    <location>
        <begin position="474"/>
        <end position="508"/>
    </location>
</feature>
<dbReference type="Proteomes" id="UP000825935">
    <property type="component" value="Chromosome 31"/>
</dbReference>
<feature type="repeat" description="PPR" evidence="2">
    <location>
        <begin position="168"/>
        <end position="202"/>
    </location>
</feature>
<feature type="repeat" description="PPR" evidence="2">
    <location>
        <begin position="270"/>
        <end position="304"/>
    </location>
</feature>
<organism evidence="3 4">
    <name type="scientific">Ceratopteris richardii</name>
    <name type="common">Triangle waterfern</name>
    <dbReference type="NCBI Taxonomy" id="49495"/>
    <lineage>
        <taxon>Eukaryota</taxon>
        <taxon>Viridiplantae</taxon>
        <taxon>Streptophyta</taxon>
        <taxon>Embryophyta</taxon>
        <taxon>Tracheophyta</taxon>
        <taxon>Polypodiopsida</taxon>
        <taxon>Polypodiidae</taxon>
        <taxon>Polypodiales</taxon>
        <taxon>Pteridineae</taxon>
        <taxon>Pteridaceae</taxon>
        <taxon>Parkerioideae</taxon>
        <taxon>Ceratopteris</taxon>
    </lineage>
</organism>
<comment type="caution">
    <text evidence="3">The sequence shown here is derived from an EMBL/GenBank/DDBJ whole genome shotgun (WGS) entry which is preliminary data.</text>
</comment>
<proteinExistence type="predicted"/>
<dbReference type="GO" id="GO:0009451">
    <property type="term" value="P:RNA modification"/>
    <property type="evidence" value="ECO:0007669"/>
    <property type="project" value="InterPro"/>
</dbReference>
<sequence>MLANAMYSIDLPHKMSFHGAGCVQTGKQEVDFQKSPPWSAYFPELRHDSVQINPAIDCMDYPRDYWERTDLKAEDVNEPLERNYRAESGRNLHTQKDGLDECVALVNLLKNCSYERNLDRGNKIHADILKKGLLMKDACLGTALVRMYVKCGVLVKAHEVFNELAVRDITSWTVLISGYTEHGLGDAALKLFGQMKGEGVSPDAVMYLCILKACSSLKAADKGEEIHVEVSRKGFLENSLVLGTALVDMYAKCGLLGKAQEVFDQLQGRDVACWTALIAGYVQHGYSKHALKYYQKMRDEGVDPNNVTFVCILKSCASLRASEIGQGIHKELKELGLLGKSILLDNALVGMYAKCGAFEKALDVFDKIPKQNIASWTALISGYAEHGLHDRALYYLGKMQNQGFIMDEVLLICVLKMCGNLELLAKGQQLHAEASRLGLLQKHALVANGLVEMYVKCGLLAKALQVLEELSIEDVPSWNVLIMGYIQHDLNDEALECYEIIKRKGLSPNAVTFINILKACGNLGAMKKGEEIHAEVSRRGLLENHTELGNALVDMYVKWGAITKAKKVFLKLPVRDIVSWTTLINGYADCGSLDVASKCLEQMQNDGISPDAATFTCLIKACTMVGAIEKGEQIFKEVQRLGLLGKHIRLNTALVDMYCKFGAISRAQEVFDEFLVRDVVCWTALMSGYVENGLGDEALNCFKKMQEEGIPPDETTFVCALKACSRIPAIREGAEIHCLIHRQALSVKNADIGNALVIMYSKFGALRQAQEIFDDLFSRDVVSWNVLIAGYVENGAEDEALMRLEQMQNEGFVPDATTFFYIFKACGRLGIKERAKRMHKAADRHGLLEKQYDLSIALVNMYSKCGALEEAEEVFNHVPEHNDVLWTALMSGYAQLGDINSVFESFSKMLAEMIEPNVVTFIVLFSACSHSGLVEEGHKYFVSMTSCHSVVPVQEHYACMIDLFSRTGQFEHAICMIGNSPDSDCTLLWSALLGPYQNWVSVEIGKWAFKHLERFGGKHSALYACMRNIYAASGIQGECSSEF</sequence>
<feature type="repeat" description="PPR" evidence="2">
    <location>
        <begin position="611"/>
        <end position="645"/>
    </location>
</feature>
<dbReference type="InterPro" id="IPR046960">
    <property type="entry name" value="PPR_At4g14850-like_plant"/>
</dbReference>
<feature type="repeat" description="PPR" evidence="2">
    <location>
        <begin position="576"/>
        <end position="610"/>
    </location>
</feature>
<dbReference type="FunFam" id="1.25.40.10:FF:000344">
    <property type="entry name" value="Pentatricopeptide repeat-containing protein"/>
    <property type="match status" value="2"/>
</dbReference>
<evidence type="ECO:0000256" key="1">
    <source>
        <dbReference type="ARBA" id="ARBA00022737"/>
    </source>
</evidence>
<dbReference type="FunFam" id="1.25.40.10:FF:000031">
    <property type="entry name" value="Pentatricopeptide repeat-containing protein mitochondrial"/>
    <property type="match status" value="1"/>
</dbReference>
<dbReference type="InterPro" id="IPR011990">
    <property type="entry name" value="TPR-like_helical_dom_sf"/>
</dbReference>
<feature type="repeat" description="PPR" evidence="2">
    <location>
        <begin position="882"/>
        <end position="916"/>
    </location>
</feature>